<evidence type="ECO:0000259" key="10">
    <source>
        <dbReference type="PROSITE" id="PS50188"/>
    </source>
</evidence>
<dbReference type="InterPro" id="IPR027370">
    <property type="entry name" value="Znf-RING_euk"/>
</dbReference>
<dbReference type="SMART" id="SM00184">
    <property type="entry name" value="RING"/>
    <property type="match status" value="1"/>
</dbReference>
<feature type="domain" description="B box-type" evidence="9">
    <location>
        <begin position="97"/>
        <end position="137"/>
    </location>
</feature>
<sequence length="542" mass="61957">MASAGSSLSNSEFTCSICLDFFREPVSTPCGHNFCQSCITNCWNKDEVACDACIGIKFKAVKSCLICLVSLCQTHLVAHQKDLDLKRHKLIKPMRNLEDHTCKEHNNMVEFFCRRDQTYVCTTCLSDNHATHETVHLEEECAERKAWQGTMKIQMDQRLCRKRLKVQEIKDAREQGQKDTQRVKADIGRAFYSLTSSLESYKTKLVELLEEKQRAAERQADDAIKHLHLEIAELQKRSTELEELFKTEDPLQLLQSPSPVFPPSHTEGWPPIRHHSLQHVETVKSAVAKLVKMFRLEMDRVINDVSQGDDWEEMAAKRRKTCSRKMEKPLLENIQRKYAVDVTLDPETAHPCLIVSQDGKQVRDGGAKRNLPDNLKRFDFFHFVLGKEGLSSGRIYYEVKVTGQVGWEIGLVRESICRKGVNVSLSPKNGCWTIGLYWGCYQANTNPPVTLTLMQMLRKVGVFVDYEGGEVSFYDVENRAVIYSFTSCSFTKKIPLERSPLQPLPVSPIKSRIYPFFRPGTKDLQITPVSCTRRGKEADVKK</sequence>
<dbReference type="PROSITE" id="PS50188">
    <property type="entry name" value="B302_SPRY"/>
    <property type="match status" value="1"/>
</dbReference>
<dbReference type="Pfam" id="PF00643">
    <property type="entry name" value="zf-B_box"/>
    <property type="match status" value="1"/>
</dbReference>
<dbReference type="PROSITE" id="PS00518">
    <property type="entry name" value="ZF_RING_1"/>
    <property type="match status" value="1"/>
</dbReference>
<reference evidence="11" key="2">
    <citation type="submission" date="2025-08" db="UniProtKB">
        <authorList>
            <consortium name="Ensembl"/>
        </authorList>
    </citation>
    <scope>IDENTIFICATION</scope>
</reference>
<proteinExistence type="predicted"/>
<dbReference type="SUPFAM" id="SSF57845">
    <property type="entry name" value="B-box zinc-binding domain"/>
    <property type="match status" value="1"/>
</dbReference>
<dbReference type="Pfam" id="PF00622">
    <property type="entry name" value="SPRY"/>
    <property type="match status" value="1"/>
</dbReference>
<dbReference type="SUPFAM" id="SSF49899">
    <property type="entry name" value="Concanavalin A-like lectins/glucanases"/>
    <property type="match status" value="1"/>
</dbReference>
<keyword evidence="1" id="KW-0399">Innate immunity</keyword>
<evidence type="ECO:0000313" key="12">
    <source>
        <dbReference type="Proteomes" id="UP000472263"/>
    </source>
</evidence>
<dbReference type="InterPro" id="IPR017907">
    <property type="entry name" value="Znf_RING_CS"/>
</dbReference>
<dbReference type="InterPro" id="IPR043136">
    <property type="entry name" value="B30.2/SPRY_sf"/>
</dbReference>
<keyword evidence="2" id="KW-0479">Metal-binding</keyword>
<keyword evidence="7" id="KW-0175">Coiled coil</keyword>
<dbReference type="PANTHER" id="PTHR25465">
    <property type="entry name" value="B-BOX DOMAIN CONTAINING"/>
    <property type="match status" value="1"/>
</dbReference>
<dbReference type="InterPro" id="IPR051051">
    <property type="entry name" value="E3_ubiq-ligase_TRIM/RNF"/>
</dbReference>
<protein>
    <submittedName>
        <fullName evidence="11">Uncharacterized protein</fullName>
    </submittedName>
</protein>
<dbReference type="Gene3D" id="3.30.40.10">
    <property type="entry name" value="Zinc/RING finger domain, C3HC4 (zinc finger)"/>
    <property type="match status" value="1"/>
</dbReference>
<name>A0A668AWE1_9TELE</name>
<dbReference type="InterPro" id="IPR000315">
    <property type="entry name" value="Znf_B-box"/>
</dbReference>
<dbReference type="Pfam" id="PF13765">
    <property type="entry name" value="PRY"/>
    <property type="match status" value="1"/>
</dbReference>
<organism evidence="11 12">
    <name type="scientific">Myripristis murdjan</name>
    <name type="common">pinecone soldierfish</name>
    <dbReference type="NCBI Taxonomy" id="586833"/>
    <lineage>
        <taxon>Eukaryota</taxon>
        <taxon>Metazoa</taxon>
        <taxon>Chordata</taxon>
        <taxon>Craniata</taxon>
        <taxon>Vertebrata</taxon>
        <taxon>Euteleostomi</taxon>
        <taxon>Actinopterygii</taxon>
        <taxon>Neopterygii</taxon>
        <taxon>Teleostei</taxon>
        <taxon>Neoteleostei</taxon>
        <taxon>Acanthomorphata</taxon>
        <taxon>Holocentriformes</taxon>
        <taxon>Holocentridae</taxon>
        <taxon>Myripristis</taxon>
    </lineage>
</organism>
<dbReference type="InterPro" id="IPR003879">
    <property type="entry name" value="Butyrophylin_SPRY"/>
</dbReference>
<keyword evidence="3 6" id="KW-0863">Zinc-finger</keyword>
<dbReference type="CDD" id="cd19802">
    <property type="entry name" value="Bbox1_TRIM8-like"/>
    <property type="match status" value="1"/>
</dbReference>
<feature type="coiled-coil region" evidence="7">
    <location>
        <begin position="198"/>
        <end position="244"/>
    </location>
</feature>
<dbReference type="GO" id="GO:0045087">
    <property type="term" value="P:innate immune response"/>
    <property type="evidence" value="ECO:0007669"/>
    <property type="project" value="UniProtKB-KW"/>
</dbReference>
<dbReference type="InterPro" id="IPR001841">
    <property type="entry name" value="Znf_RING"/>
</dbReference>
<dbReference type="Gene3D" id="2.60.120.920">
    <property type="match status" value="1"/>
</dbReference>
<dbReference type="CDD" id="cd19769">
    <property type="entry name" value="Bbox2_TRIM16-like"/>
    <property type="match status" value="1"/>
</dbReference>
<evidence type="ECO:0000256" key="3">
    <source>
        <dbReference type="ARBA" id="ARBA00022771"/>
    </source>
</evidence>
<dbReference type="SUPFAM" id="SSF57850">
    <property type="entry name" value="RING/U-box"/>
    <property type="match status" value="1"/>
</dbReference>
<dbReference type="PROSITE" id="PS50089">
    <property type="entry name" value="ZF_RING_2"/>
    <property type="match status" value="1"/>
</dbReference>
<dbReference type="Ensembl" id="ENSMMDT00005052132.1">
    <property type="protein sequence ID" value="ENSMMDP00005051126.1"/>
    <property type="gene ID" value="ENSMMDG00005023130.1"/>
</dbReference>
<dbReference type="PROSITE" id="PS50119">
    <property type="entry name" value="ZF_BBOX"/>
    <property type="match status" value="1"/>
</dbReference>
<reference evidence="11" key="3">
    <citation type="submission" date="2025-09" db="UniProtKB">
        <authorList>
            <consortium name="Ensembl"/>
        </authorList>
    </citation>
    <scope>IDENTIFICATION</scope>
</reference>
<dbReference type="InterPro" id="IPR058030">
    <property type="entry name" value="TRIM8/14/16/25/29/45/65_CC"/>
</dbReference>
<evidence type="ECO:0000313" key="11">
    <source>
        <dbReference type="Ensembl" id="ENSMMDP00005051126.1"/>
    </source>
</evidence>
<evidence type="ECO:0000256" key="4">
    <source>
        <dbReference type="ARBA" id="ARBA00022833"/>
    </source>
</evidence>
<dbReference type="Proteomes" id="UP000472263">
    <property type="component" value="Chromosome 13"/>
</dbReference>
<evidence type="ECO:0000256" key="5">
    <source>
        <dbReference type="ARBA" id="ARBA00022859"/>
    </source>
</evidence>
<dbReference type="GO" id="GO:0008270">
    <property type="term" value="F:zinc ion binding"/>
    <property type="evidence" value="ECO:0007669"/>
    <property type="project" value="UniProtKB-KW"/>
</dbReference>
<dbReference type="SMART" id="SM00449">
    <property type="entry name" value="SPRY"/>
    <property type="match status" value="1"/>
</dbReference>
<keyword evidence="12" id="KW-1185">Reference proteome</keyword>
<dbReference type="PANTHER" id="PTHR25465:SF32">
    <property type="entry name" value="BLOODTHIRSTY-RELATED GENE FAMILY, MEMBER 16 ISOFORM X1-RELATED"/>
    <property type="match status" value="1"/>
</dbReference>
<dbReference type="InterPro" id="IPR013083">
    <property type="entry name" value="Znf_RING/FYVE/PHD"/>
</dbReference>
<keyword evidence="5" id="KW-0391">Immunity</keyword>
<dbReference type="Gene3D" id="3.30.160.60">
    <property type="entry name" value="Classic Zinc Finger"/>
    <property type="match status" value="1"/>
</dbReference>
<accession>A0A668AWE1</accession>
<dbReference type="GeneTree" id="ENSGT01040000240385"/>
<evidence type="ECO:0000259" key="9">
    <source>
        <dbReference type="PROSITE" id="PS50119"/>
    </source>
</evidence>
<dbReference type="SMART" id="SM00589">
    <property type="entry name" value="PRY"/>
    <property type="match status" value="1"/>
</dbReference>
<dbReference type="GO" id="GO:0005737">
    <property type="term" value="C:cytoplasm"/>
    <property type="evidence" value="ECO:0007669"/>
    <property type="project" value="UniProtKB-ARBA"/>
</dbReference>
<dbReference type="Pfam" id="PF13445">
    <property type="entry name" value="zf-RING_UBOX"/>
    <property type="match status" value="1"/>
</dbReference>
<gene>
    <name evidence="11" type="primary">LOC115370475</name>
</gene>
<evidence type="ECO:0000256" key="7">
    <source>
        <dbReference type="SAM" id="Coils"/>
    </source>
</evidence>
<dbReference type="Pfam" id="PF25600">
    <property type="entry name" value="TRIM_CC"/>
    <property type="match status" value="1"/>
</dbReference>
<dbReference type="AlphaFoldDB" id="A0A668AWE1"/>
<evidence type="ECO:0000259" key="8">
    <source>
        <dbReference type="PROSITE" id="PS50089"/>
    </source>
</evidence>
<dbReference type="CDD" id="cd13733">
    <property type="entry name" value="SPRY_PRY_C-I_1"/>
    <property type="match status" value="1"/>
</dbReference>
<evidence type="ECO:0000256" key="1">
    <source>
        <dbReference type="ARBA" id="ARBA00022588"/>
    </source>
</evidence>
<dbReference type="InParanoid" id="A0A668AWE1"/>
<evidence type="ECO:0000256" key="2">
    <source>
        <dbReference type="ARBA" id="ARBA00022723"/>
    </source>
</evidence>
<dbReference type="PRINTS" id="PR01407">
    <property type="entry name" value="BUTYPHLNCDUF"/>
</dbReference>
<dbReference type="InterPro" id="IPR001870">
    <property type="entry name" value="B30.2/SPRY"/>
</dbReference>
<feature type="domain" description="RING-type" evidence="8">
    <location>
        <begin position="15"/>
        <end position="53"/>
    </location>
</feature>
<evidence type="ECO:0000256" key="6">
    <source>
        <dbReference type="PROSITE-ProRule" id="PRU00024"/>
    </source>
</evidence>
<keyword evidence="4" id="KW-0862">Zinc</keyword>
<dbReference type="InterPro" id="IPR003877">
    <property type="entry name" value="SPRY_dom"/>
</dbReference>
<dbReference type="InterPro" id="IPR006574">
    <property type="entry name" value="PRY"/>
</dbReference>
<feature type="domain" description="B30.2/SPRY" evidence="10">
    <location>
        <begin position="322"/>
        <end position="536"/>
    </location>
</feature>
<dbReference type="InterPro" id="IPR013320">
    <property type="entry name" value="ConA-like_dom_sf"/>
</dbReference>
<dbReference type="FunFam" id="2.60.120.920:FF:000004">
    <property type="entry name" value="Butyrophilin subfamily 1 member A1"/>
    <property type="match status" value="1"/>
</dbReference>
<reference evidence="11" key="1">
    <citation type="submission" date="2019-06" db="EMBL/GenBank/DDBJ databases">
        <authorList>
            <consortium name="Wellcome Sanger Institute Data Sharing"/>
        </authorList>
    </citation>
    <scope>NUCLEOTIDE SEQUENCE [LARGE SCALE GENOMIC DNA]</scope>
</reference>